<gene>
    <name evidence="1" type="ORF">Ga0061079_11149</name>
</gene>
<protein>
    <submittedName>
        <fullName evidence="1">Uncharacterized protein</fullName>
    </submittedName>
</protein>
<dbReference type="EMBL" id="FCOR01000011">
    <property type="protein sequence ID" value="CVK16857.1"/>
    <property type="molecule type" value="Genomic_DNA"/>
</dbReference>
<name>A0A0X3ARZ4_9FLAO</name>
<dbReference type="STRING" id="1586267.GCA_001418685_01722"/>
<evidence type="ECO:0000313" key="1">
    <source>
        <dbReference type="EMBL" id="CVK16857.1"/>
    </source>
</evidence>
<dbReference type="AlphaFoldDB" id="A0A0X3ARZ4"/>
<organism evidence="1 2">
    <name type="scientific">Apibacter mensalis</name>
    <dbReference type="NCBI Taxonomy" id="1586267"/>
    <lineage>
        <taxon>Bacteria</taxon>
        <taxon>Pseudomonadati</taxon>
        <taxon>Bacteroidota</taxon>
        <taxon>Flavobacteriia</taxon>
        <taxon>Flavobacteriales</taxon>
        <taxon>Weeksellaceae</taxon>
        <taxon>Apibacter</taxon>
    </lineage>
</organism>
<sequence length="221" mass="26223">MKIQYLLLILILIIFAYFNRVNGFNCDIIGSVKKVLIKLRFNSEKFSLTYIKLKFNLWCERLSKKKKFFDPKIQVNNLTDSNSKLNNNKLLPKKANQDNLNHTIYIHRYQRKNEWNDGIECKLKIHFLNLFDQNISTKTFFTTLVYKNKNYLLENKKNKIAKTNCYYDNILKLINKGITTDTCKLINSCAQAATNYNPYKLNVSDLQETHFVFFSKILYNI</sequence>
<evidence type="ECO:0000313" key="2">
    <source>
        <dbReference type="Proteomes" id="UP000182761"/>
    </source>
</evidence>
<keyword evidence="2" id="KW-1185">Reference proteome</keyword>
<dbReference type="RefSeq" id="WP_055426041.1">
    <property type="nucleotide sequence ID" value="NZ_FCOR01000011.1"/>
</dbReference>
<accession>A0A0X3ARZ4</accession>
<proteinExistence type="predicted"/>
<reference evidence="1 2" key="1">
    <citation type="submission" date="2016-01" db="EMBL/GenBank/DDBJ databases">
        <authorList>
            <person name="McClelland M."/>
            <person name="Jain A."/>
            <person name="Saraogi P."/>
            <person name="Mendelson R."/>
            <person name="Westerman R."/>
            <person name="SanMiguel P."/>
            <person name="Csonka L."/>
        </authorList>
    </citation>
    <scope>NUCLEOTIDE SEQUENCE [LARGE SCALE GENOMIC DNA]</scope>
    <source>
        <strain evidence="1 2">R-53146</strain>
    </source>
</reference>
<dbReference type="Proteomes" id="UP000182761">
    <property type="component" value="Unassembled WGS sequence"/>
</dbReference>